<dbReference type="GeneID" id="90836045"/>
<dbReference type="EMBL" id="LNQL01000002">
    <property type="protein sequence ID" value="KSU49196.1"/>
    <property type="molecule type" value="Genomic_DNA"/>
</dbReference>
<evidence type="ECO:0000313" key="8">
    <source>
        <dbReference type="Proteomes" id="UP000072605"/>
    </source>
</evidence>
<evidence type="ECO:0000313" key="6">
    <source>
        <dbReference type="EMBL" id="MEI4462445.1"/>
    </source>
</evidence>
<name>A0A0V8GG04_9BACL</name>
<dbReference type="SUPFAM" id="SSF55729">
    <property type="entry name" value="Acyl-CoA N-acyltransferases (Nat)"/>
    <property type="match status" value="1"/>
</dbReference>
<feature type="domain" description="N-acetyltransferase" evidence="3">
    <location>
        <begin position="2"/>
        <end position="169"/>
    </location>
</feature>
<protein>
    <submittedName>
        <fullName evidence="4">GCN5 family acetyltransferase</fullName>
    </submittedName>
    <submittedName>
        <fullName evidence="6">GNAT family N-acetyltransferase</fullName>
    </submittedName>
</protein>
<sequence>MYTFRKLTKEDAEQYWNLRLEGLKNHPDAFGHSFDDEQQTPLREVQEGLEGEPDSDEVWLGMFDGDTLFGFGQVKPYELSRESHKAMISGVYVSPEYRGGTGRALMEALIEEAKKLPDVEQVILAVLSGNEAAQNLYESLGFEVYAEDPDSVKLEDGTYRDDIWMKKYV</sequence>
<dbReference type="Gene3D" id="3.40.630.30">
    <property type="match status" value="1"/>
</dbReference>
<dbReference type="OrthoDB" id="9799092at2"/>
<reference evidence="4 7" key="1">
    <citation type="journal article" date="2015" name="Int. J. Syst. Evol. Microbiol.">
        <title>Exiguobacterium enclense sp. nov., isolated from sediment.</title>
        <authorList>
            <person name="Dastager S.G."/>
            <person name="Mawlankar R."/>
            <person name="Sonalkar V.V."/>
            <person name="Thorat M.N."/>
            <person name="Mual P."/>
            <person name="Verma A."/>
            <person name="Krishnamurthi S."/>
            <person name="Tang S.K."/>
            <person name="Li W.J."/>
        </authorList>
    </citation>
    <scope>NUCLEOTIDE SEQUENCE [LARGE SCALE GENOMIC DNA]</scope>
    <source>
        <strain evidence="4 7">NIO-1109</strain>
    </source>
</reference>
<dbReference type="GO" id="GO:0016747">
    <property type="term" value="F:acyltransferase activity, transferring groups other than amino-acyl groups"/>
    <property type="evidence" value="ECO:0007669"/>
    <property type="project" value="InterPro"/>
</dbReference>
<evidence type="ECO:0000313" key="4">
    <source>
        <dbReference type="EMBL" id="KSU49196.1"/>
    </source>
</evidence>
<gene>
    <name evidence="4" type="ORF">AS033_07430</name>
    <name evidence="5" type="ORF">RSA11_08545</name>
    <name evidence="6" type="ORF">SZL87_08440</name>
</gene>
<dbReference type="InterPro" id="IPR050832">
    <property type="entry name" value="Bact_Acetyltransf"/>
</dbReference>
<reference evidence="5 8" key="2">
    <citation type="journal article" date="2016" name="Front. Microbiol.">
        <title>Genomic Resource of Rice Seed Associated Bacteria.</title>
        <authorList>
            <person name="Midha S."/>
            <person name="Bansal K."/>
            <person name="Sharma S."/>
            <person name="Kumar N."/>
            <person name="Patil P.P."/>
            <person name="Chaudhry V."/>
            <person name="Patil P.B."/>
        </authorList>
    </citation>
    <scope>NUCLEOTIDE SEQUENCE [LARGE SCALE GENOMIC DNA]</scope>
    <source>
        <strain evidence="5 8">RSA11</strain>
    </source>
</reference>
<keyword evidence="9" id="KW-1185">Reference proteome</keyword>
<evidence type="ECO:0000256" key="2">
    <source>
        <dbReference type="ARBA" id="ARBA00023315"/>
    </source>
</evidence>
<dbReference type="Proteomes" id="UP001387110">
    <property type="component" value="Unassembled WGS sequence"/>
</dbReference>
<evidence type="ECO:0000313" key="9">
    <source>
        <dbReference type="Proteomes" id="UP001387110"/>
    </source>
</evidence>
<reference evidence="6 9" key="3">
    <citation type="submission" date="2023-12" db="EMBL/GenBank/DDBJ databases">
        <authorList>
            <person name="Easwaran N."/>
            <person name="Lazarus H.P.S."/>
        </authorList>
    </citation>
    <scope>NUCLEOTIDE SEQUENCE [LARGE SCALE GENOMIC DNA]</scope>
    <source>
        <strain evidence="6 9">VIT-2023</strain>
    </source>
</reference>
<dbReference type="EMBL" id="JBAWKY010000002">
    <property type="protein sequence ID" value="MEI4462445.1"/>
    <property type="molecule type" value="Genomic_DNA"/>
</dbReference>
<evidence type="ECO:0000256" key="1">
    <source>
        <dbReference type="ARBA" id="ARBA00022679"/>
    </source>
</evidence>
<organism evidence="4 7">
    <name type="scientific">Exiguobacterium indicum</name>
    <dbReference type="NCBI Taxonomy" id="296995"/>
    <lineage>
        <taxon>Bacteria</taxon>
        <taxon>Bacillati</taxon>
        <taxon>Bacillota</taxon>
        <taxon>Bacilli</taxon>
        <taxon>Bacillales</taxon>
        <taxon>Bacillales Family XII. Incertae Sedis</taxon>
        <taxon>Exiguobacterium</taxon>
    </lineage>
</organism>
<dbReference type="Proteomes" id="UP000072605">
    <property type="component" value="Unassembled WGS sequence"/>
</dbReference>
<evidence type="ECO:0000313" key="5">
    <source>
        <dbReference type="EMBL" id="KTR26862.1"/>
    </source>
</evidence>
<dbReference type="RefSeq" id="WP_023467548.1">
    <property type="nucleotide sequence ID" value="NZ_FMYN01000002.1"/>
</dbReference>
<dbReference type="PROSITE" id="PS51186">
    <property type="entry name" value="GNAT"/>
    <property type="match status" value="1"/>
</dbReference>
<dbReference type="AlphaFoldDB" id="A0A0V8GG04"/>
<dbReference type="PANTHER" id="PTHR43877">
    <property type="entry name" value="AMINOALKYLPHOSPHONATE N-ACETYLTRANSFERASE-RELATED-RELATED"/>
    <property type="match status" value="1"/>
</dbReference>
<dbReference type="CDD" id="cd04301">
    <property type="entry name" value="NAT_SF"/>
    <property type="match status" value="1"/>
</dbReference>
<dbReference type="InterPro" id="IPR016181">
    <property type="entry name" value="Acyl_CoA_acyltransferase"/>
</dbReference>
<evidence type="ECO:0000259" key="3">
    <source>
        <dbReference type="PROSITE" id="PS51186"/>
    </source>
</evidence>
<proteinExistence type="predicted"/>
<comment type="caution">
    <text evidence="4">The sequence shown here is derived from an EMBL/GenBank/DDBJ whole genome shotgun (WGS) entry which is preliminary data.</text>
</comment>
<dbReference type="Proteomes" id="UP000053797">
    <property type="component" value="Unassembled WGS sequence"/>
</dbReference>
<keyword evidence="2" id="KW-0012">Acyltransferase</keyword>
<accession>A0A0V8GG04</accession>
<evidence type="ECO:0000313" key="7">
    <source>
        <dbReference type="Proteomes" id="UP000053797"/>
    </source>
</evidence>
<dbReference type="Pfam" id="PF00583">
    <property type="entry name" value="Acetyltransf_1"/>
    <property type="match status" value="1"/>
</dbReference>
<keyword evidence="1 4" id="KW-0808">Transferase</keyword>
<dbReference type="EMBL" id="LDQV01000020">
    <property type="protein sequence ID" value="KTR26862.1"/>
    <property type="molecule type" value="Genomic_DNA"/>
</dbReference>
<dbReference type="InterPro" id="IPR000182">
    <property type="entry name" value="GNAT_dom"/>
</dbReference>